<accession>A0A6J4MIA0</accession>
<feature type="non-terminal residue" evidence="2">
    <location>
        <position position="1"/>
    </location>
</feature>
<sequence length="156" mass="15924">DRCAAGRPGPPAARPARPRRTAVLRRPGPGHGAVHQRRAPAGATPGAAGGDRGLRGPGRPGDRGPAPVGLHLDPGDRPRRARRCAGPAAAPRRHRGLSQRGGCGELHPAGEGRRSRRARAAAAGDPCGGRRVHAHHGRAQHAVGGPHRAARPTGGL</sequence>
<gene>
    <name evidence="2" type="ORF">AVDCRST_MAG16-3006</name>
</gene>
<feature type="compositionally biased region" description="Basic residues" evidence="1">
    <location>
        <begin position="130"/>
        <end position="139"/>
    </location>
</feature>
<feature type="region of interest" description="Disordered" evidence="1">
    <location>
        <begin position="1"/>
        <end position="156"/>
    </location>
</feature>
<dbReference type="EMBL" id="CADCUE010000283">
    <property type="protein sequence ID" value="CAA9360392.1"/>
    <property type="molecule type" value="Genomic_DNA"/>
</dbReference>
<evidence type="ECO:0000313" key="2">
    <source>
        <dbReference type="EMBL" id="CAA9360392.1"/>
    </source>
</evidence>
<protein>
    <submittedName>
        <fullName evidence="2">Leucine-responsive regulatory protein, regulator for leucine (Or lrp) regulon and high-affinity branched-chain amino acid transport system</fullName>
    </submittedName>
</protein>
<dbReference type="AlphaFoldDB" id="A0A6J4MIA0"/>
<evidence type="ECO:0000256" key="1">
    <source>
        <dbReference type="SAM" id="MobiDB-lite"/>
    </source>
</evidence>
<proteinExistence type="predicted"/>
<feature type="non-terminal residue" evidence="2">
    <location>
        <position position="156"/>
    </location>
</feature>
<feature type="compositionally biased region" description="Gly residues" evidence="1">
    <location>
        <begin position="47"/>
        <end position="59"/>
    </location>
</feature>
<name>A0A6J4MIA0_9ACTN</name>
<organism evidence="2">
    <name type="scientific">uncultured Frankineae bacterium</name>
    <dbReference type="NCBI Taxonomy" id="437475"/>
    <lineage>
        <taxon>Bacteria</taxon>
        <taxon>Bacillati</taxon>
        <taxon>Actinomycetota</taxon>
        <taxon>Actinomycetes</taxon>
        <taxon>Frankiales</taxon>
        <taxon>environmental samples</taxon>
    </lineage>
</organism>
<reference evidence="2" key="1">
    <citation type="submission" date="2020-02" db="EMBL/GenBank/DDBJ databases">
        <authorList>
            <person name="Meier V. D."/>
        </authorList>
    </citation>
    <scope>NUCLEOTIDE SEQUENCE</scope>
    <source>
        <strain evidence="2">AVDCRST_MAG16</strain>
    </source>
</reference>